<dbReference type="FunCoup" id="D2A4Z3">
    <property type="interactions" value="63"/>
</dbReference>
<dbReference type="Proteomes" id="UP000007266">
    <property type="component" value="Linkage group 6"/>
</dbReference>
<dbReference type="PANTHER" id="PTHR15936">
    <property type="entry name" value="GUANINE NUCLEOTIDE-BINDING PROTEIN G I /G S /G O GAMMA-13 SUBUNIT"/>
    <property type="match status" value="1"/>
</dbReference>
<keyword evidence="1" id="KW-0433">Leucine-rich repeat</keyword>
<dbReference type="GO" id="GO:0007186">
    <property type="term" value="P:G protein-coupled receptor signaling pathway"/>
    <property type="evidence" value="ECO:0000318"/>
    <property type="project" value="GO_Central"/>
</dbReference>
<dbReference type="GO" id="GO:0005834">
    <property type="term" value="C:heterotrimeric G-protein complex"/>
    <property type="evidence" value="ECO:0000318"/>
    <property type="project" value="GO_Central"/>
</dbReference>
<dbReference type="PANTHER" id="PTHR15936:SF2">
    <property type="entry name" value="GUANINE NUCLEOTIDE-BINDING PROTEIN G(I)_G(S)_G(O) SUBUNIT GAMMA-13"/>
    <property type="match status" value="1"/>
</dbReference>
<dbReference type="SMART" id="SM00369">
    <property type="entry name" value="LRR_TYP"/>
    <property type="match status" value="4"/>
</dbReference>
<feature type="signal peptide" evidence="4">
    <location>
        <begin position="1"/>
        <end position="19"/>
    </location>
</feature>
<reference evidence="5 6" key="2">
    <citation type="journal article" date="2010" name="Nucleic Acids Res.">
        <title>BeetleBase in 2010: revisions to provide comprehensive genomic information for Tribolium castaneum.</title>
        <authorList>
            <person name="Kim H.S."/>
            <person name="Murphy T."/>
            <person name="Xia J."/>
            <person name="Caragea D."/>
            <person name="Park Y."/>
            <person name="Beeman R.W."/>
            <person name="Lorenzen M.D."/>
            <person name="Butcher S."/>
            <person name="Manak J.R."/>
            <person name="Brown S.J."/>
        </authorList>
    </citation>
    <scope>GENOME REANNOTATION</scope>
    <source>
        <strain evidence="5 6">Georgia GA2</strain>
    </source>
</reference>
<keyword evidence="3" id="KW-0472">Membrane</keyword>
<dbReference type="GO" id="GO:0031681">
    <property type="term" value="F:G-protein beta-subunit binding"/>
    <property type="evidence" value="ECO:0000318"/>
    <property type="project" value="GO_Central"/>
</dbReference>
<dbReference type="InterPro" id="IPR039227">
    <property type="entry name" value="GNG13"/>
</dbReference>
<dbReference type="Pfam" id="PF13855">
    <property type="entry name" value="LRR_8"/>
    <property type="match status" value="1"/>
</dbReference>
<gene>
    <name evidence="5" type="primary">GLEAN_15274</name>
    <name evidence="5" type="ORF">TcasGA2_TC015274</name>
</gene>
<feature type="chain" id="PRO_5003027134" evidence="4">
    <location>
        <begin position="20"/>
        <end position="348"/>
    </location>
</feature>
<keyword evidence="3" id="KW-0812">Transmembrane</keyword>
<dbReference type="HOGENOM" id="CLU_837666_0_0_1"/>
<evidence type="ECO:0000313" key="5">
    <source>
        <dbReference type="EMBL" id="EFA05156.1"/>
    </source>
</evidence>
<evidence type="ECO:0000256" key="2">
    <source>
        <dbReference type="ARBA" id="ARBA00022737"/>
    </source>
</evidence>
<dbReference type="SUPFAM" id="SSF52058">
    <property type="entry name" value="L domain-like"/>
    <property type="match status" value="1"/>
</dbReference>
<dbReference type="EMBL" id="KQ971345">
    <property type="protein sequence ID" value="EFA05156.1"/>
    <property type="molecule type" value="Genomic_DNA"/>
</dbReference>
<evidence type="ECO:0000256" key="4">
    <source>
        <dbReference type="SAM" id="SignalP"/>
    </source>
</evidence>
<dbReference type="InParanoid" id="D2A4Z3"/>
<protein>
    <submittedName>
        <fullName evidence="5">Chondroadherin-like Protein</fullName>
    </submittedName>
</protein>
<dbReference type="GO" id="GO:0007200">
    <property type="term" value="P:phospholipase C-activating G protein-coupled receptor signaling pathway"/>
    <property type="evidence" value="ECO:0007669"/>
    <property type="project" value="InterPro"/>
</dbReference>
<sequence>MSSVWKTIVLLLHGQLIATLNYCDHSVAIEYQTLGFRPNYTKESRFGRIISLEKNVKVINIFNQNIPILCKSLFNVTKTAQALYIVKSKIREIEENIFKDQNITNIVVITGNKIATIKTLTFGNLQITSLDLRENQIEVIEEKAFVKLFNLGDLRLTGNKLKRFNPLSYHQLPSLEILSLDGNKIEALEPESLRFVQKDNFFMDLKRNRIFRLEGDFFGGFKRENLSLYLSRNFLEVLPDGVFNNHSFYNVFLQKNPLRNVTGKICTESCTITHLYLDKECLQSCDKQFFDWIQTKGIILNHFSNNVKVFRNCCRCKRINLFLIIVIIIISMNFGRKKHVCNFCYVSK</sequence>
<keyword evidence="6" id="KW-1185">Reference proteome</keyword>
<proteinExistence type="predicted"/>
<organism evidence="5 6">
    <name type="scientific">Tribolium castaneum</name>
    <name type="common">Red flour beetle</name>
    <dbReference type="NCBI Taxonomy" id="7070"/>
    <lineage>
        <taxon>Eukaryota</taxon>
        <taxon>Metazoa</taxon>
        <taxon>Ecdysozoa</taxon>
        <taxon>Arthropoda</taxon>
        <taxon>Hexapoda</taxon>
        <taxon>Insecta</taxon>
        <taxon>Pterygota</taxon>
        <taxon>Neoptera</taxon>
        <taxon>Endopterygota</taxon>
        <taxon>Coleoptera</taxon>
        <taxon>Polyphaga</taxon>
        <taxon>Cucujiformia</taxon>
        <taxon>Tenebrionidae</taxon>
        <taxon>Tenebrionidae incertae sedis</taxon>
        <taxon>Tribolium</taxon>
    </lineage>
</organism>
<dbReference type="AlphaFoldDB" id="D2A4Z3"/>
<evidence type="ECO:0000256" key="1">
    <source>
        <dbReference type="ARBA" id="ARBA00022614"/>
    </source>
</evidence>
<evidence type="ECO:0000313" key="6">
    <source>
        <dbReference type="Proteomes" id="UP000007266"/>
    </source>
</evidence>
<keyword evidence="2" id="KW-0677">Repeat</keyword>
<accession>D2A4Z3</accession>
<feature type="transmembrane region" description="Helical" evidence="3">
    <location>
        <begin position="319"/>
        <end position="335"/>
    </location>
</feature>
<dbReference type="eggNOG" id="KOG0619">
    <property type="taxonomic scope" value="Eukaryota"/>
</dbReference>
<dbReference type="InterPro" id="IPR001611">
    <property type="entry name" value="Leu-rich_rpt"/>
</dbReference>
<evidence type="ECO:0000256" key="3">
    <source>
        <dbReference type="SAM" id="Phobius"/>
    </source>
</evidence>
<dbReference type="GO" id="GO:0050909">
    <property type="term" value="P:sensory perception of taste"/>
    <property type="evidence" value="ECO:0007669"/>
    <property type="project" value="InterPro"/>
</dbReference>
<reference evidence="5 6" key="1">
    <citation type="journal article" date="2008" name="Nature">
        <title>The genome of the model beetle and pest Tribolium castaneum.</title>
        <authorList>
            <consortium name="Tribolium Genome Sequencing Consortium"/>
            <person name="Richards S."/>
            <person name="Gibbs R.A."/>
            <person name="Weinstock G.M."/>
            <person name="Brown S.J."/>
            <person name="Denell R."/>
            <person name="Beeman R.W."/>
            <person name="Gibbs R."/>
            <person name="Beeman R.W."/>
            <person name="Brown S.J."/>
            <person name="Bucher G."/>
            <person name="Friedrich M."/>
            <person name="Grimmelikhuijzen C.J."/>
            <person name="Klingler M."/>
            <person name="Lorenzen M."/>
            <person name="Richards S."/>
            <person name="Roth S."/>
            <person name="Schroder R."/>
            <person name="Tautz D."/>
            <person name="Zdobnov E.M."/>
            <person name="Muzny D."/>
            <person name="Gibbs R.A."/>
            <person name="Weinstock G.M."/>
            <person name="Attaway T."/>
            <person name="Bell S."/>
            <person name="Buhay C.J."/>
            <person name="Chandrabose M.N."/>
            <person name="Chavez D."/>
            <person name="Clerk-Blankenburg K.P."/>
            <person name="Cree A."/>
            <person name="Dao M."/>
            <person name="Davis C."/>
            <person name="Chacko J."/>
            <person name="Dinh H."/>
            <person name="Dugan-Rocha S."/>
            <person name="Fowler G."/>
            <person name="Garner T.T."/>
            <person name="Garnes J."/>
            <person name="Gnirke A."/>
            <person name="Hawes A."/>
            <person name="Hernandez J."/>
            <person name="Hines S."/>
            <person name="Holder M."/>
            <person name="Hume J."/>
            <person name="Jhangiani S.N."/>
            <person name="Joshi V."/>
            <person name="Khan Z.M."/>
            <person name="Jackson L."/>
            <person name="Kovar C."/>
            <person name="Kowis A."/>
            <person name="Lee S."/>
            <person name="Lewis L.R."/>
            <person name="Margolis J."/>
            <person name="Morgan M."/>
            <person name="Nazareth L.V."/>
            <person name="Nguyen N."/>
            <person name="Okwuonu G."/>
            <person name="Parker D."/>
            <person name="Richards S."/>
            <person name="Ruiz S.J."/>
            <person name="Santibanez J."/>
            <person name="Savard J."/>
            <person name="Scherer S.E."/>
            <person name="Schneider B."/>
            <person name="Sodergren E."/>
            <person name="Tautz D."/>
            <person name="Vattahil S."/>
            <person name="Villasana D."/>
            <person name="White C.S."/>
            <person name="Wright R."/>
            <person name="Park Y."/>
            <person name="Beeman R.W."/>
            <person name="Lord J."/>
            <person name="Oppert B."/>
            <person name="Lorenzen M."/>
            <person name="Brown S."/>
            <person name="Wang L."/>
            <person name="Savard J."/>
            <person name="Tautz D."/>
            <person name="Richards S."/>
            <person name="Weinstock G."/>
            <person name="Gibbs R.A."/>
            <person name="Liu Y."/>
            <person name="Worley K."/>
            <person name="Weinstock G."/>
            <person name="Elsik C.G."/>
            <person name="Reese J.T."/>
            <person name="Elhaik E."/>
            <person name="Landan G."/>
            <person name="Graur D."/>
            <person name="Arensburger P."/>
            <person name="Atkinson P."/>
            <person name="Beeman R.W."/>
            <person name="Beidler J."/>
            <person name="Brown S.J."/>
            <person name="Demuth J.P."/>
            <person name="Drury D.W."/>
            <person name="Du Y.Z."/>
            <person name="Fujiwara H."/>
            <person name="Lorenzen M."/>
            <person name="Maselli V."/>
            <person name="Osanai M."/>
            <person name="Park Y."/>
            <person name="Robertson H.M."/>
            <person name="Tu Z."/>
            <person name="Wang J.J."/>
            <person name="Wang S."/>
            <person name="Richards S."/>
            <person name="Song H."/>
            <person name="Zhang L."/>
            <person name="Sodergren E."/>
            <person name="Werner D."/>
            <person name="Stanke M."/>
            <person name="Morgenstern B."/>
            <person name="Solovyev V."/>
            <person name="Kosarev P."/>
            <person name="Brown G."/>
            <person name="Chen H.C."/>
            <person name="Ermolaeva O."/>
            <person name="Hlavina W."/>
            <person name="Kapustin Y."/>
            <person name="Kiryutin B."/>
            <person name="Kitts P."/>
            <person name="Maglott D."/>
            <person name="Pruitt K."/>
            <person name="Sapojnikov V."/>
            <person name="Souvorov A."/>
            <person name="Mackey A.J."/>
            <person name="Waterhouse R.M."/>
            <person name="Wyder S."/>
            <person name="Zdobnov E.M."/>
            <person name="Zdobnov E.M."/>
            <person name="Wyder S."/>
            <person name="Kriventseva E.V."/>
            <person name="Kadowaki T."/>
            <person name="Bork P."/>
            <person name="Aranda M."/>
            <person name="Bao R."/>
            <person name="Beermann A."/>
            <person name="Berns N."/>
            <person name="Bolognesi R."/>
            <person name="Bonneton F."/>
            <person name="Bopp D."/>
            <person name="Brown S.J."/>
            <person name="Bucher G."/>
            <person name="Butts T."/>
            <person name="Chaumot A."/>
            <person name="Denell R.E."/>
            <person name="Ferrier D.E."/>
            <person name="Friedrich M."/>
            <person name="Gordon C.M."/>
            <person name="Jindra M."/>
            <person name="Klingler M."/>
            <person name="Lan Q."/>
            <person name="Lattorff H.M."/>
            <person name="Laudet V."/>
            <person name="von Levetsow C."/>
            <person name="Liu Z."/>
            <person name="Lutz R."/>
            <person name="Lynch J.A."/>
            <person name="da Fonseca R.N."/>
            <person name="Posnien N."/>
            <person name="Reuter R."/>
            <person name="Roth S."/>
            <person name="Savard J."/>
            <person name="Schinko J.B."/>
            <person name="Schmitt C."/>
            <person name="Schoppmeier M."/>
            <person name="Schroder R."/>
            <person name="Shippy T.D."/>
            <person name="Simonnet F."/>
            <person name="Marques-Souza H."/>
            <person name="Tautz D."/>
            <person name="Tomoyasu Y."/>
            <person name="Trauner J."/>
            <person name="Van der Zee M."/>
            <person name="Vervoort M."/>
            <person name="Wittkopp N."/>
            <person name="Wimmer E.A."/>
            <person name="Yang X."/>
            <person name="Jones A.K."/>
            <person name="Sattelle D.B."/>
            <person name="Ebert P.R."/>
            <person name="Nelson D."/>
            <person name="Scott J.G."/>
            <person name="Beeman R.W."/>
            <person name="Muthukrishnan S."/>
            <person name="Kramer K.J."/>
            <person name="Arakane Y."/>
            <person name="Beeman R.W."/>
            <person name="Zhu Q."/>
            <person name="Hogenkamp D."/>
            <person name="Dixit R."/>
            <person name="Oppert B."/>
            <person name="Jiang H."/>
            <person name="Zou Z."/>
            <person name="Marshall J."/>
            <person name="Elpidina E."/>
            <person name="Vinokurov K."/>
            <person name="Oppert C."/>
            <person name="Zou Z."/>
            <person name="Evans J."/>
            <person name="Lu Z."/>
            <person name="Zhao P."/>
            <person name="Sumathipala N."/>
            <person name="Altincicek B."/>
            <person name="Vilcinskas A."/>
            <person name="Williams M."/>
            <person name="Hultmark D."/>
            <person name="Hetru C."/>
            <person name="Jiang H."/>
            <person name="Grimmelikhuijzen C.J."/>
            <person name="Hauser F."/>
            <person name="Cazzamali G."/>
            <person name="Williamson M."/>
            <person name="Park Y."/>
            <person name="Li B."/>
            <person name="Tanaka Y."/>
            <person name="Predel R."/>
            <person name="Neupert S."/>
            <person name="Schachtner J."/>
            <person name="Verleyen P."/>
            <person name="Raible F."/>
            <person name="Bork P."/>
            <person name="Friedrich M."/>
            <person name="Walden K.K."/>
            <person name="Robertson H.M."/>
            <person name="Angeli S."/>
            <person name="Foret S."/>
            <person name="Bucher G."/>
            <person name="Schuetz S."/>
            <person name="Maleszka R."/>
            <person name="Wimmer E.A."/>
            <person name="Beeman R.W."/>
            <person name="Lorenzen M."/>
            <person name="Tomoyasu Y."/>
            <person name="Miller S.C."/>
            <person name="Grossmann D."/>
            <person name="Bucher G."/>
        </authorList>
    </citation>
    <scope>NUCLEOTIDE SEQUENCE [LARGE SCALE GENOMIC DNA]</scope>
    <source>
        <strain evidence="5 6">Georgia GA2</strain>
    </source>
</reference>
<dbReference type="Gene3D" id="3.80.10.10">
    <property type="entry name" value="Ribonuclease Inhibitor"/>
    <property type="match status" value="2"/>
</dbReference>
<dbReference type="InterPro" id="IPR032675">
    <property type="entry name" value="LRR_dom_sf"/>
</dbReference>
<dbReference type="STRING" id="7070.D2A4Z3"/>
<keyword evidence="3" id="KW-1133">Transmembrane helix</keyword>
<dbReference type="PhylomeDB" id="D2A4Z3"/>
<keyword evidence="4" id="KW-0732">Signal</keyword>
<name>D2A4Z3_TRICA</name>
<dbReference type="InterPro" id="IPR003591">
    <property type="entry name" value="Leu-rich_rpt_typical-subtyp"/>
</dbReference>